<evidence type="ECO:0000313" key="4">
    <source>
        <dbReference type="EMBL" id="CAH1169710.1"/>
    </source>
</evidence>
<dbReference type="FunFam" id="1.20.1050.10:FF:000007">
    <property type="entry name" value="Glutathione S-transferase 1-1"/>
    <property type="match status" value="1"/>
</dbReference>
<dbReference type="Gene3D" id="3.40.30.10">
    <property type="entry name" value="Glutaredoxin"/>
    <property type="match status" value="1"/>
</dbReference>
<dbReference type="AlphaFoldDB" id="A0A9P0GW74"/>
<dbReference type="InterPro" id="IPR010987">
    <property type="entry name" value="Glutathione-S-Trfase_C-like"/>
</dbReference>
<dbReference type="PANTHER" id="PTHR43969">
    <property type="entry name" value="GLUTATHIONE S TRANSFERASE D10, ISOFORM A-RELATED"/>
    <property type="match status" value="1"/>
</dbReference>
<dbReference type="SUPFAM" id="SSF52833">
    <property type="entry name" value="Thioredoxin-like"/>
    <property type="match status" value="1"/>
</dbReference>
<dbReference type="SFLD" id="SFLDG01153">
    <property type="entry name" value="Main.4:_Theta-like"/>
    <property type="match status" value="1"/>
</dbReference>
<dbReference type="FunFam" id="3.40.30.10:FF:000034">
    <property type="entry name" value="glutathione S-transferase 1"/>
    <property type="match status" value="1"/>
</dbReference>
<dbReference type="InterPro" id="IPR036249">
    <property type="entry name" value="Thioredoxin-like_sf"/>
</dbReference>
<evidence type="ECO:0000259" key="2">
    <source>
        <dbReference type="PROSITE" id="PS50404"/>
    </source>
</evidence>
<dbReference type="Pfam" id="PF13410">
    <property type="entry name" value="GST_C_2"/>
    <property type="match status" value="1"/>
</dbReference>
<accession>A0A9P0GW74</accession>
<dbReference type="GO" id="GO:0004364">
    <property type="term" value="F:glutathione transferase activity"/>
    <property type="evidence" value="ECO:0007669"/>
    <property type="project" value="TreeGrafter"/>
</dbReference>
<evidence type="ECO:0000259" key="3">
    <source>
        <dbReference type="PROSITE" id="PS50405"/>
    </source>
</evidence>
<dbReference type="InterPro" id="IPR036282">
    <property type="entry name" value="Glutathione-S-Trfase_C_sf"/>
</dbReference>
<dbReference type="PANTHER" id="PTHR43969:SF9">
    <property type="entry name" value="GLUTATHIONE S TRANSFERASE D10, ISOFORM A-RELATED"/>
    <property type="match status" value="1"/>
</dbReference>
<dbReference type="CDD" id="cd03045">
    <property type="entry name" value="GST_N_Delta_Epsilon"/>
    <property type="match status" value="1"/>
</dbReference>
<evidence type="ECO:0000313" key="5">
    <source>
        <dbReference type="Proteomes" id="UP001153737"/>
    </source>
</evidence>
<dbReference type="EMBL" id="OU896711">
    <property type="protein sequence ID" value="CAH1169710.1"/>
    <property type="molecule type" value="Genomic_DNA"/>
</dbReference>
<gene>
    <name evidence="4" type="ORF">PHAECO_LOCUS8949</name>
</gene>
<dbReference type="SUPFAM" id="SSF47616">
    <property type="entry name" value="GST C-terminal domain-like"/>
    <property type="match status" value="1"/>
</dbReference>
<proteinExistence type="predicted"/>
<feature type="domain" description="GST C-terminal" evidence="3">
    <location>
        <begin position="88"/>
        <end position="208"/>
    </location>
</feature>
<keyword evidence="5" id="KW-1185">Reference proteome</keyword>
<dbReference type="GO" id="GO:0006749">
    <property type="term" value="P:glutathione metabolic process"/>
    <property type="evidence" value="ECO:0007669"/>
    <property type="project" value="TreeGrafter"/>
</dbReference>
<dbReference type="PROSITE" id="PS50404">
    <property type="entry name" value="GST_NTER"/>
    <property type="match status" value="1"/>
</dbReference>
<dbReference type="SFLD" id="SFLDG00358">
    <property type="entry name" value="Main_(cytGST)"/>
    <property type="match status" value="1"/>
</dbReference>
<dbReference type="InterPro" id="IPR040079">
    <property type="entry name" value="Glutathione_S-Trfase"/>
</dbReference>
<reference evidence="4" key="1">
    <citation type="submission" date="2022-01" db="EMBL/GenBank/DDBJ databases">
        <authorList>
            <person name="King R."/>
        </authorList>
    </citation>
    <scope>NUCLEOTIDE SEQUENCE</scope>
</reference>
<comment type="subunit">
    <text evidence="1">Homodimer.</text>
</comment>
<sequence>MAPKLYAVDLSPCVRAVLLSARALSLELELIETNLLKKDHLKPEFLQMNPQHTVPTLDDNGVIVWDSHAIMIYLVDKYGKGNAIYPSDLAQRATINQRLFFDTDLFSKACTITDKIVFEGMKVVPENLKVPLVKAYEFLETFLKNSTYIAGSQLTIADFSLWTTITNASSYVPVDAAKYPRMAAWIKNLESLPYSDLNGVGGRKFGELIASLLAKNKRTS</sequence>
<evidence type="ECO:0000256" key="1">
    <source>
        <dbReference type="ARBA" id="ARBA00011738"/>
    </source>
</evidence>
<dbReference type="InterPro" id="IPR004045">
    <property type="entry name" value="Glutathione_S-Trfase_N"/>
</dbReference>
<name>A0A9P0GW74_PHACE</name>
<dbReference type="SFLD" id="SFLDS00019">
    <property type="entry name" value="Glutathione_Transferase_(cytos"/>
    <property type="match status" value="1"/>
</dbReference>
<dbReference type="CDD" id="cd03177">
    <property type="entry name" value="GST_C_Delta_Epsilon"/>
    <property type="match status" value="1"/>
</dbReference>
<dbReference type="Proteomes" id="UP001153737">
    <property type="component" value="Chromosome 5"/>
</dbReference>
<reference evidence="4" key="2">
    <citation type="submission" date="2022-10" db="EMBL/GenBank/DDBJ databases">
        <authorList>
            <consortium name="ENA_rothamsted_submissions"/>
            <consortium name="culmorum"/>
            <person name="King R."/>
        </authorList>
    </citation>
    <scope>NUCLEOTIDE SEQUENCE</scope>
</reference>
<dbReference type="PROSITE" id="PS50405">
    <property type="entry name" value="GST_CTER"/>
    <property type="match status" value="1"/>
</dbReference>
<feature type="domain" description="GST N-terminal" evidence="2">
    <location>
        <begin position="1"/>
        <end position="82"/>
    </location>
</feature>
<dbReference type="Pfam" id="PF13417">
    <property type="entry name" value="GST_N_3"/>
    <property type="match status" value="1"/>
</dbReference>
<protein>
    <submittedName>
        <fullName evidence="4">Uncharacterized protein</fullName>
    </submittedName>
</protein>
<dbReference type="OrthoDB" id="2309723at2759"/>
<organism evidence="4 5">
    <name type="scientific">Phaedon cochleariae</name>
    <name type="common">Mustard beetle</name>
    <dbReference type="NCBI Taxonomy" id="80249"/>
    <lineage>
        <taxon>Eukaryota</taxon>
        <taxon>Metazoa</taxon>
        <taxon>Ecdysozoa</taxon>
        <taxon>Arthropoda</taxon>
        <taxon>Hexapoda</taxon>
        <taxon>Insecta</taxon>
        <taxon>Pterygota</taxon>
        <taxon>Neoptera</taxon>
        <taxon>Endopterygota</taxon>
        <taxon>Coleoptera</taxon>
        <taxon>Polyphaga</taxon>
        <taxon>Cucujiformia</taxon>
        <taxon>Chrysomeloidea</taxon>
        <taxon>Chrysomelidae</taxon>
        <taxon>Chrysomelinae</taxon>
        <taxon>Chrysomelini</taxon>
        <taxon>Phaedon</taxon>
    </lineage>
</organism>
<dbReference type="Gene3D" id="1.20.1050.10">
    <property type="match status" value="1"/>
</dbReference>